<evidence type="ECO:0000256" key="4">
    <source>
        <dbReference type="ARBA" id="ARBA00023027"/>
    </source>
</evidence>
<dbReference type="InterPro" id="IPR028161">
    <property type="entry name" value="Met8-like"/>
</dbReference>
<dbReference type="SUPFAM" id="SSF75615">
    <property type="entry name" value="Siroheme synthase middle domains-like"/>
    <property type="match status" value="1"/>
</dbReference>
<dbReference type="EC" id="1.3.1.76" evidence="2"/>
<dbReference type="Gene3D" id="3.40.50.720">
    <property type="entry name" value="NAD(P)-binding Rossmann-like Domain"/>
    <property type="match status" value="1"/>
</dbReference>
<feature type="domain" description="Siroheme synthase central" evidence="7">
    <location>
        <begin position="119"/>
        <end position="138"/>
    </location>
</feature>
<dbReference type="Pfam" id="PF22440">
    <property type="entry name" value="SirC_C"/>
    <property type="match status" value="1"/>
</dbReference>
<dbReference type="Pfam" id="PF14824">
    <property type="entry name" value="Sirohm_synth_M"/>
    <property type="match status" value="1"/>
</dbReference>
<keyword evidence="9" id="KW-1185">Reference proteome</keyword>
<dbReference type="Proteomes" id="UP000391919">
    <property type="component" value="Unassembled WGS sequence"/>
</dbReference>
<dbReference type="GO" id="GO:0004325">
    <property type="term" value="F:ferrochelatase activity"/>
    <property type="evidence" value="ECO:0007669"/>
    <property type="project" value="InterPro"/>
</dbReference>
<dbReference type="InterPro" id="IPR006367">
    <property type="entry name" value="Sirohaem_synthase_N"/>
</dbReference>
<dbReference type="Gene3D" id="1.10.8.610">
    <property type="entry name" value="SirC, precorrin-2 dehydrogenase, C-terminal helical domain-like"/>
    <property type="match status" value="1"/>
</dbReference>
<dbReference type="SUPFAM" id="SSF51735">
    <property type="entry name" value="NAD(P)-binding Rossmann-fold domains"/>
    <property type="match status" value="1"/>
</dbReference>
<evidence type="ECO:0000256" key="2">
    <source>
        <dbReference type="ARBA" id="ARBA00012400"/>
    </source>
</evidence>
<comment type="caution">
    <text evidence="8">The sequence shown here is derived from an EMBL/GenBank/DDBJ whole genome shotgun (WGS) entry which is preliminary data.</text>
</comment>
<dbReference type="InterPro" id="IPR036291">
    <property type="entry name" value="NAD(P)-bd_dom_sf"/>
</dbReference>
<dbReference type="UniPathway" id="UPA00262">
    <property type="reaction ID" value="UER00222"/>
</dbReference>
<evidence type="ECO:0000259" key="7">
    <source>
        <dbReference type="Pfam" id="PF14824"/>
    </source>
</evidence>
<name>A0A5J4JEM7_9BACI</name>
<dbReference type="InterPro" id="IPR042518">
    <property type="entry name" value="SirC_C"/>
</dbReference>
<keyword evidence="5" id="KW-0627">Porphyrin biosynthesis</keyword>
<organism evidence="8 9">
    <name type="scientific">Weizmannia acidilactici</name>
    <dbReference type="NCBI Taxonomy" id="2607726"/>
    <lineage>
        <taxon>Bacteria</taxon>
        <taxon>Bacillati</taxon>
        <taxon>Bacillota</taxon>
        <taxon>Bacilli</taxon>
        <taxon>Bacillales</taxon>
        <taxon>Bacillaceae</taxon>
        <taxon>Heyndrickxia</taxon>
    </lineage>
</organism>
<dbReference type="PANTHER" id="PTHR35330">
    <property type="entry name" value="SIROHEME BIOSYNTHESIS PROTEIN MET8"/>
    <property type="match status" value="1"/>
</dbReference>
<dbReference type="NCBIfam" id="TIGR01470">
    <property type="entry name" value="cysG_Nterm"/>
    <property type="match status" value="1"/>
</dbReference>
<dbReference type="AlphaFoldDB" id="A0A5J4JEM7"/>
<evidence type="ECO:0000313" key="8">
    <source>
        <dbReference type="EMBL" id="GER70141.1"/>
    </source>
</evidence>
<dbReference type="EMBL" id="BKZQ01000015">
    <property type="protein sequence ID" value="GER70141.1"/>
    <property type="molecule type" value="Genomic_DNA"/>
</dbReference>
<evidence type="ECO:0000256" key="5">
    <source>
        <dbReference type="ARBA" id="ARBA00023244"/>
    </source>
</evidence>
<dbReference type="RefSeq" id="WP_151705946.1">
    <property type="nucleotide sequence ID" value="NZ_BKZQ01000015.1"/>
</dbReference>
<accession>A0A5J4JEM7</accession>
<gene>
    <name evidence="8" type="ORF">BpJC7_14440</name>
</gene>
<evidence type="ECO:0000256" key="3">
    <source>
        <dbReference type="ARBA" id="ARBA00023002"/>
    </source>
</evidence>
<evidence type="ECO:0000313" key="9">
    <source>
        <dbReference type="Proteomes" id="UP000391919"/>
    </source>
</evidence>
<dbReference type="PANTHER" id="PTHR35330:SF1">
    <property type="entry name" value="SIROHEME BIOSYNTHESIS PROTEIN MET8"/>
    <property type="match status" value="1"/>
</dbReference>
<evidence type="ECO:0000256" key="6">
    <source>
        <dbReference type="ARBA" id="ARBA00047561"/>
    </source>
</evidence>
<dbReference type="GO" id="GO:0043115">
    <property type="term" value="F:precorrin-2 dehydrogenase activity"/>
    <property type="evidence" value="ECO:0007669"/>
    <property type="project" value="UniProtKB-EC"/>
</dbReference>
<dbReference type="NCBIfam" id="NF005222">
    <property type="entry name" value="PRK06718.1"/>
    <property type="match status" value="1"/>
</dbReference>
<reference evidence="8 9" key="1">
    <citation type="submission" date="2019-09" db="EMBL/GenBank/DDBJ databases">
        <title>Draft genome sequence of Bacillus sp. JC-7.</title>
        <authorList>
            <person name="Tanaka N."/>
            <person name="Shiwa Y."/>
            <person name="Fujita N."/>
            <person name="Tanasupawat S."/>
        </authorList>
    </citation>
    <scope>NUCLEOTIDE SEQUENCE [LARGE SCALE GENOMIC DNA]</scope>
    <source>
        <strain evidence="8 9">JC-7</strain>
    </source>
</reference>
<keyword evidence="4" id="KW-0520">NAD</keyword>
<protein>
    <recommendedName>
        <fullName evidence="2">precorrin-2 dehydrogenase</fullName>
        <ecNumber evidence="2">1.3.1.76</ecNumber>
    </recommendedName>
</protein>
<comment type="catalytic activity">
    <reaction evidence="6">
        <text>precorrin-2 + NAD(+) = sirohydrochlorin + NADH + 2 H(+)</text>
        <dbReference type="Rhea" id="RHEA:15613"/>
        <dbReference type="ChEBI" id="CHEBI:15378"/>
        <dbReference type="ChEBI" id="CHEBI:57540"/>
        <dbReference type="ChEBI" id="CHEBI:57945"/>
        <dbReference type="ChEBI" id="CHEBI:58351"/>
        <dbReference type="ChEBI" id="CHEBI:58827"/>
        <dbReference type="EC" id="1.3.1.76"/>
    </reaction>
</comment>
<keyword evidence="3" id="KW-0560">Oxidoreductase</keyword>
<evidence type="ECO:0000256" key="1">
    <source>
        <dbReference type="ARBA" id="ARBA00005010"/>
    </source>
</evidence>
<dbReference type="GO" id="GO:0019354">
    <property type="term" value="P:siroheme biosynthetic process"/>
    <property type="evidence" value="ECO:0007669"/>
    <property type="project" value="UniProtKB-UniPathway"/>
</dbReference>
<dbReference type="InterPro" id="IPR028281">
    <property type="entry name" value="Sirohaem_synthase_central"/>
</dbReference>
<proteinExistence type="predicted"/>
<dbReference type="Pfam" id="PF13241">
    <property type="entry name" value="NAD_binding_7"/>
    <property type="match status" value="1"/>
</dbReference>
<comment type="pathway">
    <text evidence="1">Porphyrin-containing compound metabolism; siroheme biosynthesis; sirohydrochlorin from precorrin-2: step 1/1.</text>
</comment>
<sequence>MASVPVMVDFKGKQVVVIGGGKIAARRIRILQKAGARITVVSPSLDPELQSLAAQGKIRWKQKRFEPDDVNKAEVVIAATNDRDVNKWAVAHAPVATLINDAGNAENGDLMFPALLQKGRLSISVSTDGASPKLASRIITELSNQYDDAYGRYVDFLYECRQLLKQPAFTVDEKKEWLEKLLAEEYRTPEKQSEVLAFLKIRTGKPAR</sequence>